<keyword evidence="1" id="KW-0812">Transmembrane</keyword>
<dbReference type="eggNOG" id="ENOG50310D6">
    <property type="taxonomic scope" value="Bacteria"/>
</dbReference>
<name>S9ZDX2_9RHOO</name>
<dbReference type="PATRIC" id="fig|1348657.5.peg.2031"/>
<dbReference type="AlphaFoldDB" id="S9ZDX2"/>
<evidence type="ECO:0000256" key="1">
    <source>
        <dbReference type="SAM" id="Phobius"/>
    </source>
</evidence>
<proteinExistence type="predicted"/>
<reference evidence="2 3" key="1">
    <citation type="submission" date="2013-06" db="EMBL/GenBank/DDBJ databases">
        <title>Draft genome sequence of Thauera terpenica.</title>
        <authorList>
            <person name="Liu B."/>
            <person name="Frostegard A.H."/>
            <person name="Shapleigh J.P."/>
        </authorList>
    </citation>
    <scope>NUCLEOTIDE SEQUENCE [LARGE SCALE GENOMIC DNA]</scope>
    <source>
        <strain evidence="2 3">58Eu</strain>
    </source>
</reference>
<dbReference type="OrthoDB" id="7013907at2"/>
<comment type="caution">
    <text evidence="2">The sequence shown here is derived from an EMBL/GenBank/DDBJ whole genome shotgun (WGS) entry which is preliminary data.</text>
</comment>
<evidence type="ECO:0000313" key="2">
    <source>
        <dbReference type="EMBL" id="EPZ15475.1"/>
    </source>
</evidence>
<dbReference type="RefSeq" id="WP_021249453.1">
    <property type="nucleotide sequence ID" value="NZ_ATJV01000056.1"/>
</dbReference>
<evidence type="ECO:0000313" key="3">
    <source>
        <dbReference type="Proteomes" id="UP000015455"/>
    </source>
</evidence>
<gene>
    <name evidence="2" type="ORF">M622_15800</name>
</gene>
<organism evidence="2 3">
    <name type="scientific">Thauera terpenica 58Eu</name>
    <dbReference type="NCBI Taxonomy" id="1348657"/>
    <lineage>
        <taxon>Bacteria</taxon>
        <taxon>Pseudomonadati</taxon>
        <taxon>Pseudomonadota</taxon>
        <taxon>Betaproteobacteria</taxon>
        <taxon>Rhodocyclales</taxon>
        <taxon>Zoogloeaceae</taxon>
        <taxon>Thauera</taxon>
    </lineage>
</organism>
<evidence type="ECO:0008006" key="4">
    <source>
        <dbReference type="Google" id="ProtNLM"/>
    </source>
</evidence>
<dbReference type="STRING" id="1348657.M622_15800"/>
<accession>S9ZDX2</accession>
<keyword evidence="1" id="KW-0472">Membrane</keyword>
<dbReference type="PROSITE" id="PS00018">
    <property type="entry name" value="EF_HAND_1"/>
    <property type="match status" value="1"/>
</dbReference>
<dbReference type="Proteomes" id="UP000015455">
    <property type="component" value="Unassembled WGS sequence"/>
</dbReference>
<dbReference type="EMBL" id="ATJV01000056">
    <property type="protein sequence ID" value="EPZ15475.1"/>
    <property type="molecule type" value="Genomic_DNA"/>
</dbReference>
<feature type="transmembrane region" description="Helical" evidence="1">
    <location>
        <begin position="275"/>
        <end position="294"/>
    </location>
</feature>
<dbReference type="InterPro" id="IPR018247">
    <property type="entry name" value="EF_Hand_1_Ca_BS"/>
</dbReference>
<keyword evidence="1" id="KW-1133">Transmembrane helix</keyword>
<sequence length="300" mass="33087">MLVRLKHARLDAALPLLQLGVIAAALRADTAWGSIAALALLLASGLYGWLRSVQHSRLILDTPTSRIASAAQGYVELRGRARALAGTPLHSPVDGLPVLWYRVLTERRRADGKWHTVDTSESDASFLLDDGSGVCAVDPEGAEMLVRRRDVSTRGDTRSTQWSLINNDSVYALGEFITLGSVSADFDSRAQLGELLATWKADKAQLLQRFDLDGNGELDVREWELARMAAKREVGRVRNEILAAPEAHVMRKPLQPRLYLISDLDPHRIARRYQWLAAFHLAVFLGAAAASAWFSQLGVF</sequence>
<protein>
    <recommendedName>
        <fullName evidence="4">EF-hand domain-containing protein</fullName>
    </recommendedName>
</protein>
<keyword evidence="3" id="KW-1185">Reference proteome</keyword>
<feature type="transmembrane region" description="Helical" evidence="1">
    <location>
        <begin position="33"/>
        <end position="50"/>
    </location>
</feature>